<evidence type="ECO:0000313" key="4">
    <source>
        <dbReference type="EMBL" id="NDV31986.1"/>
    </source>
</evidence>
<dbReference type="InterPro" id="IPR000560">
    <property type="entry name" value="His_Pase_clade-2"/>
</dbReference>
<organism evidence="4">
    <name type="scientific">Arcella intermedia</name>
    <dbReference type="NCBI Taxonomy" id="1963864"/>
    <lineage>
        <taxon>Eukaryota</taxon>
        <taxon>Amoebozoa</taxon>
        <taxon>Tubulinea</taxon>
        <taxon>Elardia</taxon>
        <taxon>Arcellinida</taxon>
        <taxon>Sphaerothecina</taxon>
        <taxon>Arcellidae</taxon>
        <taxon>Arcella</taxon>
    </lineage>
</organism>
<sequence>MVLVLVLAFVLGSVAESRPRHSPYERPSRVVDGEGAAYDLVMVQVITRHGARSPYTILPAAAKDYFYWNCTLDLLSTVTTEPSNKVPVGRLYRKKYLDGREPVVGDCSLGQLTAEGAMQHRELGANLRSIYVDQLGFLSPTFDESQIYIRSTNVERTVESAINNFLGLYPPSPSAASCLPEILNIETMDNSMEDMTPGSRCLNLYKTCDYIQTTPSWQAELNSMQPLYQHIQNLWNFTNWEWIDMYDLFAAREFAGAPMLPGITPQIIDSIYNISAYQINSLYTNMEVTRLGIGSFVGELLNNIQMKVSGVNSYKYMFFSGHDTTIAPLYYVLNPTSTIDWPPFASYIILELLQNPTTQQYAVKFTYNGQDIKIPACPDVVCPLDVFSAYLQPYIPTNFQQECGMTAGMRRIRTNSLSSPNQTTKSLC</sequence>
<reference evidence="4" key="1">
    <citation type="journal article" date="2020" name="J. Eukaryot. Microbiol.">
        <title>De novo Sequencing, Assembly and Annotation of the Transcriptome for the Free-Living Testate Amoeba Arcella intermedia.</title>
        <authorList>
            <person name="Ribeiro G.M."/>
            <person name="Porfirio-Sousa A.L."/>
            <person name="Maurer-Alcala X.X."/>
            <person name="Katz L.A."/>
            <person name="Lahr D.J.G."/>
        </authorList>
    </citation>
    <scope>NUCLEOTIDE SEQUENCE</scope>
</reference>
<evidence type="ECO:0000256" key="2">
    <source>
        <dbReference type="ARBA" id="ARBA00022801"/>
    </source>
</evidence>
<protein>
    <recommendedName>
        <fullName evidence="5">Acid phosphatase</fullName>
    </recommendedName>
</protein>
<evidence type="ECO:0000256" key="3">
    <source>
        <dbReference type="SAM" id="SignalP"/>
    </source>
</evidence>
<evidence type="ECO:0008006" key="5">
    <source>
        <dbReference type="Google" id="ProtNLM"/>
    </source>
</evidence>
<dbReference type="InterPro" id="IPR050645">
    <property type="entry name" value="Histidine_acid_phosphatase"/>
</dbReference>
<feature type="signal peptide" evidence="3">
    <location>
        <begin position="1"/>
        <end position="17"/>
    </location>
</feature>
<dbReference type="AlphaFoldDB" id="A0A6B2L4V4"/>
<proteinExistence type="inferred from homology"/>
<dbReference type="InterPro" id="IPR029033">
    <property type="entry name" value="His_PPase_superfam"/>
</dbReference>
<keyword evidence="2" id="KW-0378">Hydrolase</keyword>
<dbReference type="InterPro" id="IPR033379">
    <property type="entry name" value="Acid_Pase_AS"/>
</dbReference>
<comment type="similarity">
    <text evidence="1">Belongs to the histidine acid phosphatase family.</text>
</comment>
<dbReference type="CDD" id="cd07061">
    <property type="entry name" value="HP_HAP_like"/>
    <property type="match status" value="1"/>
</dbReference>
<dbReference type="PANTHER" id="PTHR11567:SF110">
    <property type="entry name" value="2-PHOSPHOXYLOSE PHOSPHATASE 1"/>
    <property type="match status" value="1"/>
</dbReference>
<dbReference type="PROSITE" id="PS00616">
    <property type="entry name" value="HIS_ACID_PHOSPHAT_1"/>
    <property type="match status" value="1"/>
</dbReference>
<dbReference type="Pfam" id="PF00328">
    <property type="entry name" value="His_Phos_2"/>
    <property type="match status" value="1"/>
</dbReference>
<dbReference type="PANTHER" id="PTHR11567">
    <property type="entry name" value="ACID PHOSPHATASE-RELATED"/>
    <property type="match status" value="1"/>
</dbReference>
<dbReference type="Gene3D" id="3.40.50.1240">
    <property type="entry name" value="Phosphoglycerate mutase-like"/>
    <property type="match status" value="1"/>
</dbReference>
<name>A0A6B2L4V4_9EUKA</name>
<evidence type="ECO:0000256" key="1">
    <source>
        <dbReference type="ARBA" id="ARBA00005375"/>
    </source>
</evidence>
<dbReference type="SUPFAM" id="SSF53254">
    <property type="entry name" value="Phosphoglycerate mutase-like"/>
    <property type="match status" value="1"/>
</dbReference>
<accession>A0A6B2L4V4</accession>
<dbReference type="GO" id="GO:0016791">
    <property type="term" value="F:phosphatase activity"/>
    <property type="evidence" value="ECO:0007669"/>
    <property type="project" value="TreeGrafter"/>
</dbReference>
<keyword evidence="3" id="KW-0732">Signal</keyword>
<dbReference type="EMBL" id="GIBP01003017">
    <property type="protein sequence ID" value="NDV31986.1"/>
    <property type="molecule type" value="Transcribed_RNA"/>
</dbReference>
<feature type="chain" id="PRO_5025443807" description="Acid phosphatase" evidence="3">
    <location>
        <begin position="18"/>
        <end position="428"/>
    </location>
</feature>